<keyword evidence="2" id="KW-1185">Reference proteome</keyword>
<organism evidence="1 2">
    <name type="scientific">Mesorhizobium plurifarium</name>
    <dbReference type="NCBI Taxonomy" id="69974"/>
    <lineage>
        <taxon>Bacteria</taxon>
        <taxon>Pseudomonadati</taxon>
        <taxon>Pseudomonadota</taxon>
        <taxon>Alphaproteobacteria</taxon>
        <taxon>Hyphomicrobiales</taxon>
        <taxon>Phyllobacteriaceae</taxon>
        <taxon>Mesorhizobium</taxon>
    </lineage>
</organism>
<proteinExistence type="predicted"/>
<reference evidence="2" key="1">
    <citation type="submission" date="2014-08" db="EMBL/GenBank/DDBJ databases">
        <authorList>
            <person name="Moulin L."/>
        </authorList>
    </citation>
    <scope>NUCLEOTIDE SEQUENCE [LARGE SCALE GENOMIC DNA]</scope>
</reference>
<protein>
    <submittedName>
        <fullName evidence="1">Uncharacterized protein</fullName>
    </submittedName>
</protein>
<dbReference type="EMBL" id="CCMZ01000029">
    <property type="protein sequence ID" value="CDX21311.1"/>
    <property type="molecule type" value="Genomic_DNA"/>
</dbReference>
<accession>A0A090DWF2</accession>
<dbReference type="Proteomes" id="UP000045285">
    <property type="component" value="Unassembled WGS sequence"/>
</dbReference>
<gene>
    <name evidence="1" type="ORF">MPL3356_350050</name>
</gene>
<dbReference type="AlphaFoldDB" id="A0A090DWF2"/>
<evidence type="ECO:0000313" key="1">
    <source>
        <dbReference type="EMBL" id="CDX21311.1"/>
    </source>
</evidence>
<name>A0A090DWF2_MESPL</name>
<evidence type="ECO:0000313" key="2">
    <source>
        <dbReference type="Proteomes" id="UP000045285"/>
    </source>
</evidence>
<sequence length="103" mass="11749">MSDNPDLPRVRQKASDLKLLAASKHTIDLSRQLLIDTELQTDPHRLLPRRNFVTLIHDGDVWHVLVEEAGQAPASRTFEMESYATSYAEGQRIRLNLDKVDRG</sequence>